<evidence type="ECO:0000259" key="4">
    <source>
        <dbReference type="PROSITE" id="PS51194"/>
    </source>
</evidence>
<dbReference type="Gene3D" id="2.170.16.10">
    <property type="entry name" value="Hedgehog/Intein (Hint) domain"/>
    <property type="match status" value="1"/>
</dbReference>
<keyword evidence="1" id="KW-0378">Hydrolase</keyword>
<keyword evidence="6" id="KW-1185">Reference proteome</keyword>
<dbReference type="Pfam" id="PF00271">
    <property type="entry name" value="Helicase_C"/>
    <property type="match status" value="1"/>
</dbReference>
<dbReference type="Pfam" id="PF00176">
    <property type="entry name" value="SNF2-rel_dom"/>
    <property type="match status" value="1"/>
</dbReference>
<dbReference type="InterPro" id="IPR000330">
    <property type="entry name" value="SNF2_N"/>
</dbReference>
<dbReference type="SUPFAM" id="SSF51294">
    <property type="entry name" value="Hedgehog/intein (Hint) domain"/>
    <property type="match status" value="1"/>
</dbReference>
<dbReference type="SMART" id="SM00487">
    <property type="entry name" value="DEXDc"/>
    <property type="match status" value="1"/>
</dbReference>
<dbReference type="Gene3D" id="3.10.28.10">
    <property type="entry name" value="Homing endonucleases"/>
    <property type="match status" value="1"/>
</dbReference>
<dbReference type="GO" id="GO:0005524">
    <property type="term" value="F:ATP binding"/>
    <property type="evidence" value="ECO:0007669"/>
    <property type="project" value="InterPro"/>
</dbReference>
<evidence type="ECO:0000256" key="1">
    <source>
        <dbReference type="ARBA" id="ARBA00022801"/>
    </source>
</evidence>
<dbReference type="SUPFAM" id="SSF55608">
    <property type="entry name" value="Homing endonucleases"/>
    <property type="match status" value="1"/>
</dbReference>
<dbReference type="Gene3D" id="3.40.50.300">
    <property type="entry name" value="P-loop containing nucleotide triphosphate hydrolases"/>
    <property type="match status" value="1"/>
</dbReference>
<dbReference type="EMBL" id="CP013909">
    <property type="protein sequence ID" value="ALW84532.1"/>
    <property type="molecule type" value="Genomic_DNA"/>
</dbReference>
<accession>A0A0U3SEG6</accession>
<reference evidence="5 6" key="1">
    <citation type="submission" date="2015-12" db="EMBL/GenBank/DDBJ databases">
        <authorList>
            <person name="Shamseldin A."/>
            <person name="Moawad H."/>
            <person name="Abd El-Rahim W.M."/>
            <person name="Sadowsky M.J."/>
        </authorList>
    </citation>
    <scope>NUCLEOTIDE SEQUENCE [LARGE SCALE GENOMIC DNA]</scope>
    <source>
        <strain evidence="5 6">DG5B</strain>
    </source>
</reference>
<dbReference type="PROSITE" id="PS50819">
    <property type="entry name" value="INTEIN_ENDONUCLEASE"/>
    <property type="match status" value="1"/>
</dbReference>
<dbReference type="OrthoDB" id="9760715at2"/>
<dbReference type="SUPFAM" id="SSF52540">
    <property type="entry name" value="P-loop containing nucleoside triphosphate hydrolases"/>
    <property type="match status" value="3"/>
</dbReference>
<evidence type="ECO:0000259" key="2">
    <source>
        <dbReference type="PROSITE" id="PS50819"/>
    </source>
</evidence>
<dbReference type="GO" id="GO:0004386">
    <property type="term" value="F:helicase activity"/>
    <property type="evidence" value="ECO:0007669"/>
    <property type="project" value="UniProtKB-KW"/>
</dbReference>
<keyword evidence="5" id="KW-0547">Nucleotide-binding</keyword>
<dbReference type="InterPro" id="IPR014001">
    <property type="entry name" value="Helicase_ATP-bd"/>
</dbReference>
<dbReference type="CDD" id="cd18793">
    <property type="entry name" value="SF2_C_SNF"/>
    <property type="match status" value="1"/>
</dbReference>
<dbReference type="PANTHER" id="PTHR10799">
    <property type="entry name" value="SNF2/RAD54 HELICASE FAMILY"/>
    <property type="match status" value="1"/>
</dbReference>
<dbReference type="InterPro" id="IPR027434">
    <property type="entry name" value="Homing_endonucl"/>
</dbReference>
<dbReference type="Proteomes" id="UP000059542">
    <property type="component" value="Chromosome"/>
</dbReference>
<evidence type="ECO:0000313" key="6">
    <source>
        <dbReference type="Proteomes" id="UP000059542"/>
    </source>
</evidence>
<dbReference type="InterPro" id="IPR001650">
    <property type="entry name" value="Helicase_C-like"/>
</dbReference>
<evidence type="ECO:0000259" key="3">
    <source>
        <dbReference type="PROSITE" id="PS51192"/>
    </source>
</evidence>
<gene>
    <name evidence="5" type="ORF">AUC43_05190</name>
</gene>
<dbReference type="RefSeq" id="WP_068190729.1">
    <property type="nucleotide sequence ID" value="NZ_CP013909.1"/>
</dbReference>
<name>A0A0U3SEG6_9BACT</name>
<sequence length="1339" mass="151756">MKVSTSEPFQIVYSLFEHEFLGHLFAAYVVQLGPRGQLTLQHQTVSGKNAHEFGAGLDATDFELVELCDQIQQEAVVKEFWPRKIATAEFFLKTYNAEKGDKPLQEVISRHVQTRMAAILARLAGKRVFIMGRDGEPTWKEIGLAPAKASILFHFRRNEEGTHYFPTIQYQGQRLDFQYKDALLVCLQPAWLLLGDLLYSFRTEVDGRKLLPFLKKKFIVVPRNVEESYFQKFVAPLMESFEVHARGFDIRSERYVARPRLTFSDAMPAVAAPEVPVRPPGPPRRGRIPLPKPVAPLLTGTETEQIHFELSFRYGPHLMPLGTDKPVSVRLEKTAESYVFHRLLRNPEQEQATVAELRERQLTVENGYATLPKSEAFKWLHDNTAILTELGYTVEAASTATKSYFIGPTSVHVGIQEAGDWFDVRGTVRFGDIEVPFIRLRAHILQRRREFKLPNGQIAIIPEEWFTDYLELFAFGEETPEGLNLRRHHLALVADLQSNELATVRMGRKLARLRDFAEVEDHPLPIGFLGELRPYQKAGYNWLRFVQDYHFGGCLADDMGLGKAQPLHANILTPSGWRQMGELRVGDSIINSQGQTSRVTGVFPQGEKEIFRVTFTDGSTAECCAEHLWAVQSPVQKYRGQAYKVKALQELSADLHDKHGNTKWFIPIVKPVEMSSQQVPVDPYFMGLLLGDGCFRLNSIQLSTGDAEIVNYVTRELPPTLAMRRQGQTCDYSFVKNVAGWTNELMQHIRNLGLKGKGSLTKFIPEAYLYNDVATRLAVLQGLMDSDGYMSAQGDVCQFSSISPQLITGVTFLVQSLGGTVKQSAKMPSYYHLGEKRTGQAAYTLTLSLPPHIQPFRLARKASLYRPKTKYQPYRGIKSVTSVGIMPAQCISVDAPDRLYVTDNFVLTHNTIQTLAMLQHRCESGEAQGAASLLVLPTSLVFNWLAEAEKFTPDLRILAYTGTYRDKNPDRFADYDVVLTSYGIVRLDTDLLASYKFDYVILDESQAIKNPSSTTSQAVRQLRSKHRLILTGTPVENSTMDLWSQMSFINPGLLGTQAFFRKEFLKPIEKHQDEGRTRRLHALIKPFILRRHKAQVAKELPEKTEQLSYCPMTEEQAHAYEETKSFYRNKILRNLDEHGPASTQFLLLQGLTRLRQIANHPRLADDTYTHESGKLREVLRMIRNVVAEGHKVLVFSQFVQHLSLVRVALDERQLAYAYLDGATRDRPAEVARFQEDDNLKIFLISLKAGGVGLNLTAADYVFILDPWWNPAVEAQAVDRAHRIGQQRPVFTYKFITQGTVEEKILALQRRKLALVSELIATDEAVIKHLTRADIEELLG</sequence>
<evidence type="ECO:0000313" key="5">
    <source>
        <dbReference type="EMBL" id="ALW84532.1"/>
    </source>
</evidence>
<dbReference type="STRING" id="1411621.AUC43_05190"/>
<feature type="domain" description="Helicase C-terminal" evidence="4">
    <location>
        <begin position="1177"/>
        <end position="1338"/>
    </location>
</feature>
<dbReference type="InterPro" id="IPR027417">
    <property type="entry name" value="P-loop_NTPase"/>
</dbReference>
<feature type="domain" description="Helicase ATP-binding" evidence="3">
    <location>
        <begin position="915"/>
        <end position="1052"/>
    </location>
</feature>
<dbReference type="KEGG" id="hyg:AUC43_05190"/>
<protein>
    <submittedName>
        <fullName evidence="5">Helicase SNF2</fullName>
    </submittedName>
</protein>
<dbReference type="InterPro" id="IPR004042">
    <property type="entry name" value="Intein_endonuc_central"/>
</dbReference>
<keyword evidence="5" id="KW-0067">ATP-binding</keyword>
<organism evidence="5 6">
    <name type="scientific">Hymenobacter sedentarius</name>
    <dbReference type="NCBI Taxonomy" id="1411621"/>
    <lineage>
        <taxon>Bacteria</taxon>
        <taxon>Pseudomonadati</taxon>
        <taxon>Bacteroidota</taxon>
        <taxon>Cytophagia</taxon>
        <taxon>Cytophagales</taxon>
        <taxon>Hymenobacteraceae</taxon>
        <taxon>Hymenobacter</taxon>
    </lineage>
</organism>
<dbReference type="PROSITE" id="PS51194">
    <property type="entry name" value="HELICASE_CTER"/>
    <property type="match status" value="1"/>
</dbReference>
<dbReference type="PROSITE" id="PS51192">
    <property type="entry name" value="HELICASE_ATP_BIND_1"/>
    <property type="match status" value="1"/>
</dbReference>
<dbReference type="InterPro" id="IPR038718">
    <property type="entry name" value="SNF2-like_sf"/>
</dbReference>
<dbReference type="Gene3D" id="3.40.50.10810">
    <property type="entry name" value="Tandem AAA-ATPase domain"/>
    <property type="match status" value="2"/>
</dbReference>
<dbReference type="InterPro" id="IPR049730">
    <property type="entry name" value="SNF2/RAD54-like_C"/>
</dbReference>
<keyword evidence="5" id="KW-0347">Helicase</keyword>
<dbReference type="GO" id="GO:0016787">
    <property type="term" value="F:hydrolase activity"/>
    <property type="evidence" value="ECO:0007669"/>
    <property type="project" value="UniProtKB-KW"/>
</dbReference>
<proteinExistence type="predicted"/>
<dbReference type="GO" id="GO:0004519">
    <property type="term" value="F:endonuclease activity"/>
    <property type="evidence" value="ECO:0007669"/>
    <property type="project" value="InterPro"/>
</dbReference>
<dbReference type="SMART" id="SM00490">
    <property type="entry name" value="HELICc"/>
    <property type="match status" value="1"/>
</dbReference>
<feature type="domain" description="DOD-type homing endonuclease" evidence="2">
    <location>
        <begin position="685"/>
        <end position="819"/>
    </location>
</feature>
<dbReference type="InterPro" id="IPR036844">
    <property type="entry name" value="Hint_dom_sf"/>
</dbReference>